<dbReference type="InterPro" id="IPR000352">
    <property type="entry name" value="Pep_chain_release_fac_I"/>
</dbReference>
<gene>
    <name evidence="4" type="primary">prfB</name>
    <name evidence="7" type="ORF">COV29_03470</name>
</gene>
<protein>
    <recommendedName>
        <fullName evidence="4 5">Peptide chain release factor 2</fullName>
        <shortName evidence="4">RF-2</shortName>
    </recommendedName>
</protein>
<comment type="similarity">
    <text evidence="1 4">Belongs to the prokaryotic/mitochondrial release factor family.</text>
</comment>
<proteinExistence type="inferred from homology"/>
<dbReference type="Pfam" id="PF00472">
    <property type="entry name" value="RF-1"/>
    <property type="match status" value="1"/>
</dbReference>
<feature type="domain" description="Prokaryotic-type class I peptide chain release factors" evidence="6">
    <location>
        <begin position="234"/>
        <end position="250"/>
    </location>
</feature>
<keyword evidence="2 4" id="KW-0488">Methylation</keyword>
<dbReference type="InterPro" id="IPR004374">
    <property type="entry name" value="PrfB"/>
</dbReference>
<keyword evidence="4" id="KW-0963">Cytoplasm</keyword>
<dbReference type="GO" id="GO:0016149">
    <property type="term" value="F:translation release factor activity, codon specific"/>
    <property type="evidence" value="ECO:0007669"/>
    <property type="project" value="UniProtKB-UniRule"/>
</dbReference>
<sequence>MSENTLRQKIEDIKYRFRASRMSDIDGISTRIDDIELEMQSPDIWKDHQRAGKLSKELNELKEEYDFWRNLEGQLGEFLNLDDSQLEKKADEVKEFVVEFNRAYAKVFLSGKYDKGDALLYIYAGAGGVDAQDWAGMLLQMYRYYSENKGWDFYILDRSFGDQDGLKTAVVEVGGRYAYGYLKGEAGVHRLVRISPFSAKKLRHTSFALVDVLPVMDSAKINIDPKDLRIETFRSSGPGGQNVNKVETAVRITHEPTGISVAVQAGRSQAQNKEKAMQLLASKLNKIMEETKVKELGELSKASSTEIEWGSQIRSYVLNPYKLVKDHRTGIESHKPEEVLEGNLDEFVEAEIQKTE</sequence>
<dbReference type="AlphaFoldDB" id="A0A2J0Q736"/>
<dbReference type="PROSITE" id="PS00745">
    <property type="entry name" value="RF_PROK_I"/>
    <property type="match status" value="1"/>
</dbReference>
<dbReference type="EMBL" id="PCXQ01000005">
    <property type="protein sequence ID" value="PJE50764.1"/>
    <property type="molecule type" value="Genomic_DNA"/>
</dbReference>
<comment type="caution">
    <text evidence="7">The sequence shown here is derived from an EMBL/GenBank/DDBJ whole genome shotgun (WGS) entry which is preliminary data.</text>
</comment>
<evidence type="ECO:0000259" key="6">
    <source>
        <dbReference type="PROSITE" id="PS00745"/>
    </source>
</evidence>
<dbReference type="PANTHER" id="PTHR43116:SF3">
    <property type="entry name" value="CLASS I PEPTIDE CHAIN RELEASE FACTOR"/>
    <property type="match status" value="1"/>
</dbReference>
<evidence type="ECO:0000256" key="5">
    <source>
        <dbReference type="NCBIfam" id="TIGR00020"/>
    </source>
</evidence>
<dbReference type="InterPro" id="IPR045853">
    <property type="entry name" value="Pep_chain_release_fac_I_sf"/>
</dbReference>
<dbReference type="NCBIfam" id="TIGR00020">
    <property type="entry name" value="prfB"/>
    <property type="match status" value="1"/>
</dbReference>
<dbReference type="Gene3D" id="1.20.58.410">
    <property type="entry name" value="Release factor"/>
    <property type="match status" value="1"/>
</dbReference>
<name>A0A2J0Q736_9BACT</name>
<dbReference type="SMART" id="SM00937">
    <property type="entry name" value="PCRF"/>
    <property type="match status" value="1"/>
</dbReference>
<comment type="PTM">
    <text evidence="4">Methylated by PrmC. Methylation increases the termination efficiency of RF2.</text>
</comment>
<evidence type="ECO:0000256" key="4">
    <source>
        <dbReference type="HAMAP-Rule" id="MF_00094"/>
    </source>
</evidence>
<evidence type="ECO:0000256" key="2">
    <source>
        <dbReference type="ARBA" id="ARBA00022481"/>
    </source>
</evidence>
<organism evidence="7 8">
    <name type="scientific">Candidatus Yanofskybacteria bacterium CG10_big_fil_rev_8_21_14_0_10_36_16</name>
    <dbReference type="NCBI Taxonomy" id="1975096"/>
    <lineage>
        <taxon>Bacteria</taxon>
        <taxon>Candidatus Yanofskyibacteriota</taxon>
    </lineage>
</organism>
<dbReference type="HAMAP" id="MF_00094">
    <property type="entry name" value="Rel_fac_2"/>
    <property type="match status" value="1"/>
</dbReference>
<dbReference type="SUPFAM" id="SSF75620">
    <property type="entry name" value="Release factor"/>
    <property type="match status" value="1"/>
</dbReference>
<comment type="function">
    <text evidence="4">Peptide chain release factor 2 directs the termination of translation in response to the peptide chain termination codons UGA and UAA.</text>
</comment>
<reference evidence="7 8" key="1">
    <citation type="submission" date="2017-09" db="EMBL/GenBank/DDBJ databases">
        <title>Depth-based differentiation of microbial function through sediment-hosted aquifers and enrichment of novel symbionts in the deep terrestrial subsurface.</title>
        <authorList>
            <person name="Probst A.J."/>
            <person name="Ladd B."/>
            <person name="Jarett J.K."/>
            <person name="Geller-Mcgrath D.E."/>
            <person name="Sieber C.M."/>
            <person name="Emerson J.B."/>
            <person name="Anantharaman K."/>
            <person name="Thomas B.C."/>
            <person name="Malmstrom R."/>
            <person name="Stieglmeier M."/>
            <person name="Klingl A."/>
            <person name="Woyke T."/>
            <person name="Ryan C.M."/>
            <person name="Banfield J.F."/>
        </authorList>
    </citation>
    <scope>NUCLEOTIDE SEQUENCE [LARGE SCALE GENOMIC DNA]</scope>
    <source>
        <strain evidence="7">CG10_big_fil_rev_8_21_14_0_10_36_16</strain>
    </source>
</reference>
<dbReference type="Gene3D" id="3.30.70.1660">
    <property type="match status" value="1"/>
</dbReference>
<dbReference type="Gene3D" id="3.30.160.20">
    <property type="match status" value="1"/>
</dbReference>
<evidence type="ECO:0000256" key="3">
    <source>
        <dbReference type="ARBA" id="ARBA00022917"/>
    </source>
</evidence>
<evidence type="ECO:0000313" key="7">
    <source>
        <dbReference type="EMBL" id="PJE50764.1"/>
    </source>
</evidence>
<dbReference type="Pfam" id="PF03462">
    <property type="entry name" value="PCRF"/>
    <property type="match status" value="1"/>
</dbReference>
<evidence type="ECO:0000256" key="1">
    <source>
        <dbReference type="ARBA" id="ARBA00010835"/>
    </source>
</evidence>
<feature type="modified residue" description="N5-methylglutamine" evidence="4">
    <location>
        <position position="241"/>
    </location>
</feature>
<evidence type="ECO:0000313" key="8">
    <source>
        <dbReference type="Proteomes" id="UP000228496"/>
    </source>
</evidence>
<dbReference type="PANTHER" id="PTHR43116">
    <property type="entry name" value="PEPTIDE CHAIN RELEASE FACTOR 2"/>
    <property type="match status" value="1"/>
</dbReference>
<keyword evidence="3 4" id="KW-0648">Protein biosynthesis</keyword>
<dbReference type="InterPro" id="IPR005139">
    <property type="entry name" value="PCRF"/>
</dbReference>
<dbReference type="Proteomes" id="UP000228496">
    <property type="component" value="Unassembled WGS sequence"/>
</dbReference>
<accession>A0A2J0Q736</accession>
<comment type="subcellular location">
    <subcellularLocation>
        <location evidence="4">Cytoplasm</location>
    </subcellularLocation>
</comment>
<dbReference type="GO" id="GO:0005737">
    <property type="term" value="C:cytoplasm"/>
    <property type="evidence" value="ECO:0007669"/>
    <property type="project" value="UniProtKB-SubCell"/>
</dbReference>